<evidence type="ECO:0000256" key="9">
    <source>
        <dbReference type="ARBA" id="ARBA00022777"/>
    </source>
</evidence>
<dbReference type="Gene3D" id="1.20.5.1930">
    <property type="match status" value="1"/>
</dbReference>
<dbReference type="SMART" id="SM00304">
    <property type="entry name" value="HAMP"/>
    <property type="match status" value="1"/>
</dbReference>
<evidence type="ECO:0000256" key="3">
    <source>
        <dbReference type="ARBA" id="ARBA00022475"/>
    </source>
</evidence>
<dbReference type="GO" id="GO:0005886">
    <property type="term" value="C:plasma membrane"/>
    <property type="evidence" value="ECO:0007669"/>
    <property type="project" value="UniProtKB-SubCell"/>
</dbReference>
<dbReference type="PANTHER" id="PTHR24421">
    <property type="entry name" value="NITRATE/NITRITE SENSOR PROTEIN NARX-RELATED"/>
    <property type="match status" value="1"/>
</dbReference>
<evidence type="ECO:0000256" key="6">
    <source>
        <dbReference type="ARBA" id="ARBA00022679"/>
    </source>
</evidence>
<evidence type="ECO:0000313" key="18">
    <source>
        <dbReference type="EMBL" id="QIA65794.1"/>
    </source>
</evidence>
<evidence type="ECO:0000256" key="1">
    <source>
        <dbReference type="ARBA" id="ARBA00000085"/>
    </source>
</evidence>
<feature type="domain" description="HAMP" evidence="17">
    <location>
        <begin position="160"/>
        <end position="212"/>
    </location>
</feature>
<dbReference type="Gene3D" id="3.30.565.10">
    <property type="entry name" value="Histidine kinase-like ATPase, C-terminal domain"/>
    <property type="match status" value="1"/>
</dbReference>
<accession>A0A7Z2YG36</accession>
<comment type="catalytic activity">
    <reaction evidence="1 14">
        <text>ATP + protein L-histidine = ADP + protein N-phospho-L-histidine.</text>
        <dbReference type="EC" id="2.7.13.3"/>
    </reaction>
</comment>
<evidence type="ECO:0000256" key="5">
    <source>
        <dbReference type="ARBA" id="ARBA00022553"/>
    </source>
</evidence>
<evidence type="ECO:0000256" key="14">
    <source>
        <dbReference type="PIRNR" id="PIRNR003167"/>
    </source>
</evidence>
<evidence type="ECO:0000256" key="2">
    <source>
        <dbReference type="ARBA" id="ARBA00004429"/>
    </source>
</evidence>
<dbReference type="InterPro" id="IPR005467">
    <property type="entry name" value="His_kinase_dom"/>
</dbReference>
<dbReference type="InterPro" id="IPR036890">
    <property type="entry name" value="HATPase_C_sf"/>
</dbReference>
<dbReference type="Pfam" id="PF02518">
    <property type="entry name" value="HATPase_c"/>
    <property type="match status" value="1"/>
</dbReference>
<dbReference type="Gene3D" id="6.10.340.10">
    <property type="match status" value="1"/>
</dbReference>
<keyword evidence="19" id="KW-1185">Reference proteome</keyword>
<feature type="domain" description="Histidine kinase" evidence="16">
    <location>
        <begin position="352"/>
        <end position="548"/>
    </location>
</feature>
<reference evidence="18 19" key="1">
    <citation type="submission" date="2020-01" db="EMBL/GenBank/DDBJ databases">
        <title>Whole genome and functional gene identification of agarase of Vibrio HN897.</title>
        <authorList>
            <person name="Liu Y."/>
            <person name="Zhao Z."/>
        </authorList>
    </citation>
    <scope>NUCLEOTIDE SEQUENCE [LARGE SCALE GENOMIC DNA]</scope>
    <source>
        <strain evidence="18 19">HN897</strain>
    </source>
</reference>
<evidence type="ECO:0000256" key="13">
    <source>
        <dbReference type="ARBA" id="ARBA00023136"/>
    </source>
</evidence>
<dbReference type="EC" id="2.7.13.3" evidence="14"/>
<comment type="subcellular location">
    <subcellularLocation>
        <location evidence="2">Cell inner membrane</location>
        <topology evidence="2">Multi-pass membrane protein</topology>
    </subcellularLocation>
</comment>
<proteinExistence type="predicted"/>
<dbReference type="Pfam" id="PF07730">
    <property type="entry name" value="HisKA_3"/>
    <property type="match status" value="1"/>
</dbReference>
<evidence type="ECO:0000256" key="11">
    <source>
        <dbReference type="ARBA" id="ARBA00022989"/>
    </source>
</evidence>
<keyword evidence="12 14" id="KW-0902">Two-component regulatory system</keyword>
<keyword evidence="9 14" id="KW-0418">Kinase</keyword>
<dbReference type="AlphaFoldDB" id="A0A7Z2YG36"/>
<dbReference type="InterPro" id="IPR011712">
    <property type="entry name" value="Sig_transdc_His_kin_sub3_dim/P"/>
</dbReference>
<dbReference type="Proteomes" id="UP000464262">
    <property type="component" value="Chromosome 2"/>
</dbReference>
<keyword evidence="13 14" id="KW-0472">Membrane</keyword>
<gene>
    <name evidence="18" type="primary">narQ</name>
    <name evidence="18" type="ORF">GT360_19960</name>
</gene>
<keyword evidence="10 14" id="KW-0067">ATP-binding</keyword>
<keyword evidence="5" id="KW-0597">Phosphoprotein</keyword>
<sequence>MSLIVLLSVATTSFAIYTLTSSLNDAEAVNVSGSMRMQSYRLAHDIQIKSSDFEFHINQFEQSIYSESMQSLDDWRVPKHIANDYLLLTKRWQELKTVLEGEQPQRYLPLVASFVEQIDDFVLKLQIFSEQKITKLTVVGGLGLGGILLASIYVVLYVRREIVHPLHELAVASEQVQNRSFDVAFNHDSQTEMGVLMSTFSNMAKDLGKLYRGLEQAVGEKTQELQKANTSLQVLYRSSQELADARINIDNFQAILRHIVSIEAIGKVKLDIEDEDDKSISLYEGEVEKAEVIKRELYLDGEHLGALHFFCVDKAPDSTLLDNFSQILARAIFYNQAQRQAEQLLLAEERATIARELHDSLAQSLSYLKIQVSLLKKQMNKFEHPQGAAATVSELDTGLSEAYTQLRELLTTFRLTIKEGNFGVALKEMLSQLDDQTQSSIVLENGLSSVELDAHQQVHLLQLIREASLNAMKHAKADTISVTCSEEQGEIVISVKDDGTGFSDEQAKVNHYGMSIMRERAERLNGQLTVNSGQSSGTEVRLVFSLGTS</sequence>
<keyword evidence="8 14" id="KW-0547">Nucleotide-binding</keyword>
<dbReference type="InterPro" id="IPR050482">
    <property type="entry name" value="Sensor_HK_TwoCompSys"/>
</dbReference>
<keyword evidence="6 14" id="KW-0808">Transferase</keyword>
<dbReference type="InterPro" id="IPR016380">
    <property type="entry name" value="Sig_transdc_His_kin_NarX/NarQ"/>
</dbReference>
<evidence type="ECO:0000256" key="10">
    <source>
        <dbReference type="ARBA" id="ARBA00022840"/>
    </source>
</evidence>
<organism evidence="18 19">
    <name type="scientific">Vibrio astriarenae</name>
    <dbReference type="NCBI Taxonomy" id="1481923"/>
    <lineage>
        <taxon>Bacteria</taxon>
        <taxon>Pseudomonadati</taxon>
        <taxon>Pseudomonadota</taxon>
        <taxon>Gammaproteobacteria</taxon>
        <taxon>Vibrionales</taxon>
        <taxon>Vibrionaceae</taxon>
        <taxon>Vibrio</taxon>
    </lineage>
</organism>
<dbReference type="PROSITE" id="PS50109">
    <property type="entry name" value="HIS_KIN"/>
    <property type="match status" value="1"/>
</dbReference>
<keyword evidence="4 14" id="KW-0997">Cell inner membrane</keyword>
<name>A0A7Z2YG36_9VIBR</name>
<dbReference type="EMBL" id="CP047476">
    <property type="protein sequence ID" value="QIA65794.1"/>
    <property type="molecule type" value="Genomic_DNA"/>
</dbReference>
<evidence type="ECO:0000256" key="4">
    <source>
        <dbReference type="ARBA" id="ARBA00022519"/>
    </source>
</evidence>
<feature type="transmembrane region" description="Helical" evidence="15">
    <location>
        <begin position="136"/>
        <end position="158"/>
    </location>
</feature>
<keyword evidence="7 15" id="KW-0812">Transmembrane</keyword>
<dbReference type="CDD" id="cd22899">
    <property type="entry name" value="NarQ_sensor"/>
    <property type="match status" value="1"/>
</dbReference>
<dbReference type="CDD" id="cd16917">
    <property type="entry name" value="HATPase_UhpB-NarQ-NarX-like"/>
    <property type="match status" value="1"/>
</dbReference>
<keyword evidence="11 15" id="KW-1133">Transmembrane helix</keyword>
<evidence type="ECO:0000259" key="16">
    <source>
        <dbReference type="PROSITE" id="PS50109"/>
    </source>
</evidence>
<dbReference type="NCBIfam" id="NF008184">
    <property type="entry name" value="PRK10935.1"/>
    <property type="match status" value="1"/>
</dbReference>
<evidence type="ECO:0000256" key="15">
    <source>
        <dbReference type="SAM" id="Phobius"/>
    </source>
</evidence>
<protein>
    <recommendedName>
        <fullName evidence="14">Sensor protein</fullName>
        <ecNumber evidence="14">2.7.13.3</ecNumber>
    </recommendedName>
</protein>
<evidence type="ECO:0000259" key="17">
    <source>
        <dbReference type="PROSITE" id="PS50885"/>
    </source>
</evidence>
<dbReference type="GO" id="GO:0005524">
    <property type="term" value="F:ATP binding"/>
    <property type="evidence" value="ECO:0007669"/>
    <property type="project" value="UniProtKB-UniRule"/>
</dbReference>
<dbReference type="InterPro" id="IPR003594">
    <property type="entry name" value="HATPase_dom"/>
</dbReference>
<dbReference type="InterPro" id="IPR042295">
    <property type="entry name" value="NarX-like_N_sf"/>
</dbReference>
<evidence type="ECO:0000256" key="8">
    <source>
        <dbReference type="ARBA" id="ARBA00022741"/>
    </source>
</evidence>
<dbReference type="PROSITE" id="PS50885">
    <property type="entry name" value="HAMP"/>
    <property type="match status" value="1"/>
</dbReference>
<keyword evidence="3 14" id="KW-1003">Cell membrane</keyword>
<dbReference type="SMART" id="SM00387">
    <property type="entry name" value="HATPase_c"/>
    <property type="match status" value="1"/>
</dbReference>
<dbReference type="PANTHER" id="PTHR24421:SF10">
    <property type="entry name" value="NITRATE_NITRITE SENSOR PROTEIN NARQ"/>
    <property type="match status" value="1"/>
</dbReference>
<dbReference type="Gene3D" id="1.20.120.960">
    <property type="entry name" value="Histidine kinase NarX, sensor domain"/>
    <property type="match status" value="1"/>
</dbReference>
<dbReference type="Pfam" id="PF13675">
    <property type="entry name" value="PilJ"/>
    <property type="match status" value="1"/>
</dbReference>
<dbReference type="PIRSF" id="PIRSF003167">
    <property type="entry name" value="STHK_NarX/NarQ"/>
    <property type="match status" value="1"/>
</dbReference>
<evidence type="ECO:0000256" key="12">
    <source>
        <dbReference type="ARBA" id="ARBA00023012"/>
    </source>
</evidence>
<dbReference type="CDD" id="cd06225">
    <property type="entry name" value="HAMP"/>
    <property type="match status" value="1"/>
</dbReference>
<evidence type="ECO:0000313" key="19">
    <source>
        <dbReference type="Proteomes" id="UP000464262"/>
    </source>
</evidence>
<dbReference type="InterPro" id="IPR029095">
    <property type="entry name" value="NarX-like_N"/>
</dbReference>
<dbReference type="GO" id="GO:0000155">
    <property type="term" value="F:phosphorelay sensor kinase activity"/>
    <property type="evidence" value="ECO:0007669"/>
    <property type="project" value="UniProtKB-UniRule"/>
</dbReference>
<evidence type="ECO:0000256" key="7">
    <source>
        <dbReference type="ARBA" id="ARBA00022692"/>
    </source>
</evidence>
<dbReference type="SUPFAM" id="SSF55874">
    <property type="entry name" value="ATPase domain of HSP90 chaperone/DNA topoisomerase II/histidine kinase"/>
    <property type="match status" value="1"/>
</dbReference>
<dbReference type="GO" id="GO:0046983">
    <property type="term" value="F:protein dimerization activity"/>
    <property type="evidence" value="ECO:0007669"/>
    <property type="project" value="UniProtKB-UniRule"/>
</dbReference>
<dbReference type="InterPro" id="IPR003660">
    <property type="entry name" value="HAMP_dom"/>
</dbReference>
<dbReference type="KEGG" id="vas:GT360_19960"/>
<dbReference type="SUPFAM" id="SSF158472">
    <property type="entry name" value="HAMP domain-like"/>
    <property type="match status" value="1"/>
</dbReference>